<dbReference type="GO" id="GO:0004808">
    <property type="term" value="F:tRNA (5-methylaminomethyl-2-thiouridylate)(34)-methyltransferase activity"/>
    <property type="evidence" value="ECO:0007669"/>
    <property type="project" value="InterPro"/>
</dbReference>
<dbReference type="OrthoDB" id="9786494at2"/>
<dbReference type="InterPro" id="IPR008471">
    <property type="entry name" value="MnmC-like_methylTransf"/>
</dbReference>
<dbReference type="SUPFAM" id="SSF53335">
    <property type="entry name" value="S-adenosyl-L-methionine-dependent methyltransferases"/>
    <property type="match status" value="1"/>
</dbReference>
<dbReference type="PANTHER" id="PTHR39963">
    <property type="entry name" value="SLL0983 PROTEIN"/>
    <property type="match status" value="1"/>
</dbReference>
<dbReference type="AlphaFoldDB" id="A0A0D1CSL7"/>
<evidence type="ECO:0000313" key="3">
    <source>
        <dbReference type="Proteomes" id="UP000032232"/>
    </source>
</evidence>
<accession>A0A0D1CSL7</accession>
<dbReference type="RefSeq" id="WP_043917336.1">
    <property type="nucleotide sequence ID" value="NZ_FZPF01000004.1"/>
</dbReference>
<dbReference type="GO" id="GO:0016645">
    <property type="term" value="F:oxidoreductase activity, acting on the CH-NH group of donors"/>
    <property type="evidence" value="ECO:0007669"/>
    <property type="project" value="InterPro"/>
</dbReference>
<comment type="caution">
    <text evidence="2">The sequence shown here is derived from an EMBL/GenBank/DDBJ whole genome shotgun (WGS) entry which is preliminary data.</text>
</comment>
<dbReference type="EMBL" id="JYFE01000015">
    <property type="protein sequence ID" value="KIT17752.1"/>
    <property type="molecule type" value="Genomic_DNA"/>
</dbReference>
<dbReference type="NCBIfam" id="NF033855">
    <property type="entry name" value="tRNA_MNMC2"/>
    <property type="match status" value="1"/>
</dbReference>
<keyword evidence="3" id="KW-1185">Reference proteome</keyword>
<sequence>MASGEHPTIEWQGPVPVATRYGDPYYSLQDGAAEARHVFLDGNDLPDRLRDGFHVAELGFGTGLNALVLSAAWRDPGIVRMTSFEAHPMEADDLARALSAFPDIDATPLLDVWPARRFRLGAVEVEVVEGDARESLPVWQDKADAWFLDGFAPARNPELWEEMLMEEVARHTAPGGTFATYTAAGHVRRALTKAGFEVERRPGFGRKRHMSIGRLP</sequence>
<dbReference type="InterPro" id="IPR029063">
    <property type="entry name" value="SAM-dependent_MTases_sf"/>
</dbReference>
<proteinExistence type="predicted"/>
<gene>
    <name evidence="2" type="primary">mnmC_1</name>
    <name evidence="2" type="ORF">jaqu_04750</name>
</gene>
<reference evidence="2 3" key="1">
    <citation type="submission" date="2015-02" db="EMBL/GenBank/DDBJ databases">
        <title>Genome Sequence of Jannaschia aquimarina DSM28248, a member of the Roseobacter clade.</title>
        <authorList>
            <person name="Voget S."/>
            <person name="Daniel R."/>
        </authorList>
    </citation>
    <scope>NUCLEOTIDE SEQUENCE [LARGE SCALE GENOMIC DNA]</scope>
    <source>
        <strain evidence="2 3">GSW-M26</strain>
    </source>
</reference>
<dbReference type="Pfam" id="PF05430">
    <property type="entry name" value="Methyltransf_30"/>
    <property type="match status" value="1"/>
</dbReference>
<dbReference type="PATRIC" id="fig|935700.4.peg.505"/>
<organism evidence="2 3">
    <name type="scientific">Jannaschia aquimarina</name>
    <dbReference type="NCBI Taxonomy" id="935700"/>
    <lineage>
        <taxon>Bacteria</taxon>
        <taxon>Pseudomonadati</taxon>
        <taxon>Pseudomonadota</taxon>
        <taxon>Alphaproteobacteria</taxon>
        <taxon>Rhodobacterales</taxon>
        <taxon>Roseobacteraceae</taxon>
        <taxon>Jannaschia</taxon>
    </lineage>
</organism>
<dbReference type="PANTHER" id="PTHR39963:SF1">
    <property type="entry name" value="MNMC-LIKE METHYLTRANSFERASE DOMAIN-CONTAINING PROTEIN"/>
    <property type="match status" value="1"/>
</dbReference>
<evidence type="ECO:0000313" key="2">
    <source>
        <dbReference type="EMBL" id="KIT17752.1"/>
    </source>
</evidence>
<feature type="domain" description="MnmC-like methyltransferase" evidence="1">
    <location>
        <begin position="119"/>
        <end position="213"/>
    </location>
</feature>
<dbReference type="Gene3D" id="3.40.50.150">
    <property type="entry name" value="Vaccinia Virus protein VP39"/>
    <property type="match status" value="1"/>
</dbReference>
<protein>
    <submittedName>
        <fullName evidence="2">MnmC_1 protein</fullName>
    </submittedName>
</protein>
<dbReference type="Proteomes" id="UP000032232">
    <property type="component" value="Unassembled WGS sequence"/>
</dbReference>
<evidence type="ECO:0000259" key="1">
    <source>
        <dbReference type="Pfam" id="PF05430"/>
    </source>
</evidence>
<name>A0A0D1CSL7_9RHOB</name>
<dbReference type="InterPro" id="IPR047785">
    <property type="entry name" value="tRNA_MNMC2"/>
</dbReference>
<dbReference type="STRING" id="935700.jaqu_04750"/>